<evidence type="ECO:0000313" key="2">
    <source>
        <dbReference type="EMBL" id="RRT38593.1"/>
    </source>
</evidence>
<feature type="region of interest" description="Disordered" evidence="1">
    <location>
        <begin position="73"/>
        <end position="143"/>
    </location>
</feature>
<gene>
    <name evidence="2" type="ORF">B296_00053354</name>
</gene>
<dbReference type="EMBL" id="AMZH03021052">
    <property type="protein sequence ID" value="RRT38593.1"/>
    <property type="molecule type" value="Genomic_DNA"/>
</dbReference>
<dbReference type="AlphaFoldDB" id="A0A426XGL8"/>
<evidence type="ECO:0000256" key="1">
    <source>
        <dbReference type="SAM" id="MobiDB-lite"/>
    </source>
</evidence>
<sequence>MTHPVDRSAAEVAFLGSSTAVGGGWADAAGQLFMEDDEMASWLNCQIGNAESGRGDLEAMVANQEMTVVTPDATPVARSTMGSNETPETVVIVEDDQPRGSASSSGTAARKRKKLSAEREEDIGRQVEQVGSPPPLSFSSFST</sequence>
<proteinExistence type="predicted"/>
<feature type="compositionally biased region" description="Low complexity" evidence="1">
    <location>
        <begin position="99"/>
        <end position="108"/>
    </location>
</feature>
<feature type="compositionally biased region" description="Basic and acidic residues" evidence="1">
    <location>
        <begin position="115"/>
        <end position="125"/>
    </location>
</feature>
<accession>A0A426XGL8</accession>
<name>A0A426XGL8_ENSVE</name>
<organism evidence="2 3">
    <name type="scientific">Ensete ventricosum</name>
    <name type="common">Abyssinian banana</name>
    <name type="synonym">Musa ensete</name>
    <dbReference type="NCBI Taxonomy" id="4639"/>
    <lineage>
        <taxon>Eukaryota</taxon>
        <taxon>Viridiplantae</taxon>
        <taxon>Streptophyta</taxon>
        <taxon>Embryophyta</taxon>
        <taxon>Tracheophyta</taxon>
        <taxon>Spermatophyta</taxon>
        <taxon>Magnoliopsida</taxon>
        <taxon>Liliopsida</taxon>
        <taxon>Zingiberales</taxon>
        <taxon>Musaceae</taxon>
        <taxon>Ensete</taxon>
    </lineage>
</organism>
<reference evidence="2 3" key="1">
    <citation type="journal article" date="2014" name="Agronomy (Basel)">
        <title>A Draft Genome Sequence for Ensete ventricosum, the Drought-Tolerant Tree Against Hunger.</title>
        <authorList>
            <person name="Harrison J."/>
            <person name="Moore K.A."/>
            <person name="Paszkiewicz K."/>
            <person name="Jones T."/>
            <person name="Grant M."/>
            <person name="Ambacheew D."/>
            <person name="Muzemil S."/>
            <person name="Studholme D.J."/>
        </authorList>
    </citation>
    <scope>NUCLEOTIDE SEQUENCE [LARGE SCALE GENOMIC DNA]</scope>
</reference>
<comment type="caution">
    <text evidence="2">The sequence shown here is derived from an EMBL/GenBank/DDBJ whole genome shotgun (WGS) entry which is preliminary data.</text>
</comment>
<protein>
    <submittedName>
        <fullName evidence="2">Uncharacterized protein</fullName>
    </submittedName>
</protein>
<dbReference type="Proteomes" id="UP000287651">
    <property type="component" value="Unassembled WGS sequence"/>
</dbReference>
<evidence type="ECO:0000313" key="3">
    <source>
        <dbReference type="Proteomes" id="UP000287651"/>
    </source>
</evidence>